<reference evidence="2 3" key="1">
    <citation type="journal article" date="2021" name="BMC Biol.">
        <title>Horizontally acquired antibacterial genes associated with adaptive radiation of ladybird beetles.</title>
        <authorList>
            <person name="Li H.S."/>
            <person name="Tang X.F."/>
            <person name="Huang Y.H."/>
            <person name="Xu Z.Y."/>
            <person name="Chen M.L."/>
            <person name="Du X.Y."/>
            <person name="Qiu B.Y."/>
            <person name="Chen P.T."/>
            <person name="Zhang W."/>
            <person name="Slipinski A."/>
            <person name="Escalona H.E."/>
            <person name="Waterhouse R.M."/>
            <person name="Zwick A."/>
            <person name="Pang H."/>
        </authorList>
    </citation>
    <scope>NUCLEOTIDE SEQUENCE [LARGE SCALE GENOMIC DNA]</scope>
    <source>
        <strain evidence="2">SYSU2018</strain>
    </source>
</reference>
<sequence>MLYINFKIYREENEYLETVKNEEGFEKDVENMKNISLFELNLESSSLKKKNDLVKHKEKILELSSKVNELNRNYEKLLDKDVILAFKIATMAHFSYGEKIKYGYLLDKKTLATRTFPHDPDKKASQEEIQKKWDLLKSFAANSAKRTD</sequence>
<protein>
    <submittedName>
        <fullName evidence="2">Uncharacterized protein</fullName>
    </submittedName>
</protein>
<dbReference type="AlphaFoldDB" id="A0ABD2N805"/>
<evidence type="ECO:0000313" key="2">
    <source>
        <dbReference type="EMBL" id="KAL3274587.1"/>
    </source>
</evidence>
<dbReference type="Proteomes" id="UP001516400">
    <property type="component" value="Unassembled WGS sequence"/>
</dbReference>
<comment type="caution">
    <text evidence="2">The sequence shown here is derived from an EMBL/GenBank/DDBJ whole genome shotgun (WGS) entry which is preliminary data.</text>
</comment>
<keyword evidence="3" id="KW-1185">Reference proteome</keyword>
<feature type="coiled-coil region" evidence="1">
    <location>
        <begin position="53"/>
        <end position="80"/>
    </location>
</feature>
<keyword evidence="1" id="KW-0175">Coiled coil</keyword>
<accession>A0ABD2N805</accession>
<name>A0ABD2N805_9CUCU</name>
<evidence type="ECO:0000256" key="1">
    <source>
        <dbReference type="SAM" id="Coils"/>
    </source>
</evidence>
<dbReference type="EMBL" id="JABFTP020000062">
    <property type="protein sequence ID" value="KAL3274587.1"/>
    <property type="molecule type" value="Genomic_DNA"/>
</dbReference>
<evidence type="ECO:0000313" key="3">
    <source>
        <dbReference type="Proteomes" id="UP001516400"/>
    </source>
</evidence>
<gene>
    <name evidence="2" type="ORF">HHI36_015968</name>
</gene>
<organism evidence="2 3">
    <name type="scientific">Cryptolaemus montrouzieri</name>
    <dbReference type="NCBI Taxonomy" id="559131"/>
    <lineage>
        <taxon>Eukaryota</taxon>
        <taxon>Metazoa</taxon>
        <taxon>Ecdysozoa</taxon>
        <taxon>Arthropoda</taxon>
        <taxon>Hexapoda</taxon>
        <taxon>Insecta</taxon>
        <taxon>Pterygota</taxon>
        <taxon>Neoptera</taxon>
        <taxon>Endopterygota</taxon>
        <taxon>Coleoptera</taxon>
        <taxon>Polyphaga</taxon>
        <taxon>Cucujiformia</taxon>
        <taxon>Coccinelloidea</taxon>
        <taxon>Coccinellidae</taxon>
        <taxon>Scymninae</taxon>
        <taxon>Scymnini</taxon>
        <taxon>Cryptolaemus</taxon>
    </lineage>
</organism>
<proteinExistence type="predicted"/>